<feature type="chain" id="PRO_5014572107" evidence="4">
    <location>
        <begin position="25"/>
        <end position="254"/>
    </location>
</feature>
<keyword evidence="2" id="KW-1015">Disulfide bond</keyword>
<evidence type="ECO:0000313" key="8">
    <source>
        <dbReference type="Proteomes" id="UP000002051"/>
    </source>
</evidence>
<name>G7ICW8_MEDTR</name>
<proteinExistence type="inferred from homology"/>
<evidence type="ECO:0000256" key="3">
    <source>
        <dbReference type="ARBA" id="ARBA00038471"/>
    </source>
</evidence>
<reference evidence="7" key="3">
    <citation type="submission" date="2015-04" db="UniProtKB">
        <authorList>
            <consortium name="EnsemblPlants"/>
        </authorList>
    </citation>
    <scope>IDENTIFICATION</scope>
    <source>
        <strain evidence="7">cv. Jemalong A17</strain>
    </source>
</reference>
<evidence type="ECO:0000256" key="1">
    <source>
        <dbReference type="ARBA" id="ARBA00022729"/>
    </source>
</evidence>
<dbReference type="Gene3D" id="1.20.140.40">
    <property type="entry name" value="Invertase/pectin methylesterase inhibitor family protein"/>
    <property type="match status" value="1"/>
</dbReference>
<dbReference type="OrthoDB" id="770764at2759"/>
<evidence type="ECO:0000313" key="6">
    <source>
        <dbReference type="EMBL" id="AES61639.1"/>
    </source>
</evidence>
<evidence type="ECO:0000259" key="5">
    <source>
        <dbReference type="SMART" id="SM00856"/>
    </source>
</evidence>
<dbReference type="EMBL" id="CM001217">
    <property type="protein sequence ID" value="AES61639.1"/>
    <property type="molecule type" value="Genomic_DNA"/>
</dbReference>
<dbReference type="CDD" id="cd15800">
    <property type="entry name" value="PMEI-like_2"/>
    <property type="match status" value="1"/>
</dbReference>
<gene>
    <name evidence="7" type="primary">11414434</name>
    <name evidence="6" type="ordered locus">MTR_1g086880</name>
</gene>
<dbReference type="Pfam" id="PF04043">
    <property type="entry name" value="PMEI"/>
    <property type="match status" value="1"/>
</dbReference>
<feature type="domain" description="Pectinesterase inhibitor" evidence="5">
    <location>
        <begin position="99"/>
        <end position="244"/>
    </location>
</feature>
<feature type="signal peptide" evidence="4">
    <location>
        <begin position="1"/>
        <end position="24"/>
    </location>
</feature>
<dbReference type="Proteomes" id="UP000002051">
    <property type="component" value="Unassembled WGS sequence"/>
</dbReference>
<dbReference type="InterPro" id="IPR035513">
    <property type="entry name" value="Invertase/methylesterase_inhib"/>
</dbReference>
<organism evidence="6 8">
    <name type="scientific">Medicago truncatula</name>
    <name type="common">Barrel medic</name>
    <name type="synonym">Medicago tribuloides</name>
    <dbReference type="NCBI Taxonomy" id="3880"/>
    <lineage>
        <taxon>Eukaryota</taxon>
        <taxon>Viridiplantae</taxon>
        <taxon>Streptophyta</taxon>
        <taxon>Embryophyta</taxon>
        <taxon>Tracheophyta</taxon>
        <taxon>Spermatophyta</taxon>
        <taxon>Magnoliopsida</taxon>
        <taxon>eudicotyledons</taxon>
        <taxon>Gunneridae</taxon>
        <taxon>Pentapetalae</taxon>
        <taxon>rosids</taxon>
        <taxon>fabids</taxon>
        <taxon>Fabales</taxon>
        <taxon>Fabaceae</taxon>
        <taxon>Papilionoideae</taxon>
        <taxon>50 kb inversion clade</taxon>
        <taxon>NPAAA clade</taxon>
        <taxon>Hologalegina</taxon>
        <taxon>IRL clade</taxon>
        <taxon>Trifolieae</taxon>
        <taxon>Medicago</taxon>
    </lineage>
</organism>
<dbReference type="HOGENOM" id="CLU_1285275_0_0_1"/>
<dbReference type="OMA" id="CAETINP"/>
<evidence type="ECO:0000256" key="2">
    <source>
        <dbReference type="ARBA" id="ARBA00023157"/>
    </source>
</evidence>
<protein>
    <submittedName>
        <fullName evidence="6">Plant invertase/pectin methylesterase inhibitor</fullName>
    </submittedName>
</protein>
<dbReference type="InterPro" id="IPR052421">
    <property type="entry name" value="PCW_Enzyme_Inhibitor"/>
</dbReference>
<dbReference type="GO" id="GO:0046910">
    <property type="term" value="F:pectinesterase inhibitor activity"/>
    <property type="evidence" value="ECO:0000318"/>
    <property type="project" value="GO_Central"/>
</dbReference>
<dbReference type="SUPFAM" id="SSF101148">
    <property type="entry name" value="Plant invertase/pectin methylesterase inhibitor"/>
    <property type="match status" value="1"/>
</dbReference>
<accession>G7ICW8</accession>
<reference evidence="6 8" key="2">
    <citation type="journal article" date="2014" name="BMC Genomics">
        <title>An improved genome release (version Mt4.0) for the model legume Medicago truncatula.</title>
        <authorList>
            <person name="Tang H."/>
            <person name="Krishnakumar V."/>
            <person name="Bidwell S."/>
            <person name="Rosen B."/>
            <person name="Chan A."/>
            <person name="Zhou S."/>
            <person name="Gentzbittel L."/>
            <person name="Childs K.L."/>
            <person name="Yandell M."/>
            <person name="Gundlach H."/>
            <person name="Mayer K.F."/>
            <person name="Schwartz D.C."/>
            <person name="Town C.D."/>
        </authorList>
    </citation>
    <scope>GENOME REANNOTATION</scope>
    <source>
        <strain evidence="7 8">cv. Jemalong A17</strain>
    </source>
</reference>
<dbReference type="AlphaFoldDB" id="G7ICW8"/>
<dbReference type="PANTHER" id="PTHR36710">
    <property type="entry name" value="PECTINESTERASE INHIBITOR-LIKE"/>
    <property type="match status" value="1"/>
</dbReference>
<dbReference type="FunFam" id="1.20.140.40:FF:000003">
    <property type="entry name" value="Invertase/pectin methylesterase inhibitor family protein"/>
    <property type="match status" value="1"/>
</dbReference>
<dbReference type="PaxDb" id="3880-AES61639"/>
<evidence type="ECO:0000256" key="4">
    <source>
        <dbReference type="SAM" id="SignalP"/>
    </source>
</evidence>
<dbReference type="GO" id="GO:0030599">
    <property type="term" value="F:pectinesterase activity"/>
    <property type="evidence" value="ECO:0000318"/>
    <property type="project" value="GO_Central"/>
</dbReference>
<keyword evidence="1 4" id="KW-0732">Signal</keyword>
<dbReference type="NCBIfam" id="TIGR01614">
    <property type="entry name" value="PME_inhib"/>
    <property type="match status" value="1"/>
</dbReference>
<comment type="similarity">
    <text evidence="3">Belongs to the PMEI family.</text>
</comment>
<reference evidence="6 8" key="1">
    <citation type="journal article" date="2011" name="Nature">
        <title>The Medicago genome provides insight into the evolution of rhizobial symbioses.</title>
        <authorList>
            <person name="Young N.D."/>
            <person name="Debelle F."/>
            <person name="Oldroyd G.E."/>
            <person name="Geurts R."/>
            <person name="Cannon S.B."/>
            <person name="Udvardi M.K."/>
            <person name="Benedito V.A."/>
            <person name="Mayer K.F."/>
            <person name="Gouzy J."/>
            <person name="Schoof H."/>
            <person name="Van de Peer Y."/>
            <person name="Proost S."/>
            <person name="Cook D.R."/>
            <person name="Meyers B.C."/>
            <person name="Spannagl M."/>
            <person name="Cheung F."/>
            <person name="De Mita S."/>
            <person name="Krishnakumar V."/>
            <person name="Gundlach H."/>
            <person name="Zhou S."/>
            <person name="Mudge J."/>
            <person name="Bharti A.K."/>
            <person name="Murray J.D."/>
            <person name="Naoumkina M.A."/>
            <person name="Rosen B."/>
            <person name="Silverstein K.A."/>
            <person name="Tang H."/>
            <person name="Rombauts S."/>
            <person name="Zhao P.X."/>
            <person name="Zhou P."/>
            <person name="Barbe V."/>
            <person name="Bardou P."/>
            <person name="Bechner M."/>
            <person name="Bellec A."/>
            <person name="Berger A."/>
            <person name="Berges H."/>
            <person name="Bidwell S."/>
            <person name="Bisseling T."/>
            <person name="Choisne N."/>
            <person name="Couloux A."/>
            <person name="Denny R."/>
            <person name="Deshpande S."/>
            <person name="Dai X."/>
            <person name="Doyle J.J."/>
            <person name="Dudez A.M."/>
            <person name="Farmer A.D."/>
            <person name="Fouteau S."/>
            <person name="Franken C."/>
            <person name="Gibelin C."/>
            <person name="Gish J."/>
            <person name="Goldstein S."/>
            <person name="Gonzalez A.J."/>
            <person name="Green P.J."/>
            <person name="Hallab A."/>
            <person name="Hartog M."/>
            <person name="Hua A."/>
            <person name="Humphray S.J."/>
            <person name="Jeong D.H."/>
            <person name="Jing Y."/>
            <person name="Jocker A."/>
            <person name="Kenton S.M."/>
            <person name="Kim D.J."/>
            <person name="Klee K."/>
            <person name="Lai H."/>
            <person name="Lang C."/>
            <person name="Lin S."/>
            <person name="Macmil S.L."/>
            <person name="Magdelenat G."/>
            <person name="Matthews L."/>
            <person name="McCorrison J."/>
            <person name="Monaghan E.L."/>
            <person name="Mun J.H."/>
            <person name="Najar F.Z."/>
            <person name="Nicholson C."/>
            <person name="Noirot C."/>
            <person name="O'Bleness M."/>
            <person name="Paule C.R."/>
            <person name="Poulain J."/>
            <person name="Prion F."/>
            <person name="Qin B."/>
            <person name="Qu C."/>
            <person name="Retzel E.F."/>
            <person name="Riddle C."/>
            <person name="Sallet E."/>
            <person name="Samain S."/>
            <person name="Samson N."/>
            <person name="Sanders I."/>
            <person name="Saurat O."/>
            <person name="Scarpelli C."/>
            <person name="Schiex T."/>
            <person name="Segurens B."/>
            <person name="Severin A.J."/>
            <person name="Sherrier D.J."/>
            <person name="Shi R."/>
            <person name="Sims S."/>
            <person name="Singer S.R."/>
            <person name="Sinharoy S."/>
            <person name="Sterck L."/>
            <person name="Viollet A."/>
            <person name="Wang B.B."/>
            <person name="Wang K."/>
            <person name="Wang M."/>
            <person name="Wang X."/>
            <person name="Warfsmann J."/>
            <person name="Weissenbach J."/>
            <person name="White D.D."/>
            <person name="White J.D."/>
            <person name="Wiley G.B."/>
            <person name="Wincker P."/>
            <person name="Xing Y."/>
            <person name="Yang L."/>
            <person name="Yao Z."/>
            <person name="Ying F."/>
            <person name="Zhai J."/>
            <person name="Zhou L."/>
            <person name="Zuber A."/>
            <person name="Denarie J."/>
            <person name="Dixon R.A."/>
            <person name="May G.D."/>
            <person name="Schwartz D.C."/>
            <person name="Rogers J."/>
            <person name="Quetier F."/>
            <person name="Town C.D."/>
            <person name="Roe B.A."/>
        </authorList>
    </citation>
    <scope>NUCLEOTIDE SEQUENCE [LARGE SCALE GENOMIC DNA]</scope>
    <source>
        <strain evidence="6">A17</strain>
        <strain evidence="7 8">cv. Jemalong A17</strain>
    </source>
</reference>
<evidence type="ECO:0000313" key="7">
    <source>
        <dbReference type="EnsemblPlants" id="AES61639"/>
    </source>
</evidence>
<dbReference type="SMART" id="SM00856">
    <property type="entry name" value="PMEI"/>
    <property type="match status" value="1"/>
</dbReference>
<dbReference type="KEGG" id="mtr:11414434"/>
<sequence>MDSRFNKSLLVILSFSSLLLSSNAVPSTHISTSVPAPAPSIHYVDYILPKRKPNAGIGLFENSVPLKKQNSASVSPDDSDFQFEDPNLLGSIAADVAKNADPEIVKLCVNGENPALCAATISSLLKGPFDPLKALEIEVDFTLKQAKSVAAIITALLNDPNTDKKAMKALQICQIQYNSMLDAINETVELLGQHNVVDSFYKFSSVISYKTTCEDAFVKSPGVEIPFSQDSRTLFDLGGNCLGIMNTLVNNHKF</sequence>
<dbReference type="EnsemblPlants" id="AES61639">
    <property type="protein sequence ID" value="AES61639"/>
    <property type="gene ID" value="MTR_1g086880"/>
</dbReference>
<dbReference type="InterPro" id="IPR006501">
    <property type="entry name" value="Pectinesterase_inhib_dom"/>
</dbReference>
<keyword evidence="8" id="KW-1185">Reference proteome</keyword>
<dbReference type="PANTHER" id="PTHR36710:SF21">
    <property type="entry name" value="PECTINESTERASE INHIBITOR DOMAIN-CONTAINING PROTEIN"/>
    <property type="match status" value="1"/>
</dbReference>